<dbReference type="PROSITE" id="PS50949">
    <property type="entry name" value="HTH_GNTR"/>
    <property type="match status" value="1"/>
</dbReference>
<evidence type="ECO:0000256" key="3">
    <source>
        <dbReference type="ARBA" id="ARBA00023163"/>
    </source>
</evidence>
<dbReference type="GO" id="GO:0003700">
    <property type="term" value="F:DNA-binding transcription factor activity"/>
    <property type="evidence" value="ECO:0007669"/>
    <property type="project" value="InterPro"/>
</dbReference>
<dbReference type="CDD" id="cd07377">
    <property type="entry name" value="WHTH_GntR"/>
    <property type="match status" value="1"/>
</dbReference>
<name>A0A943BPC7_9ACTN</name>
<proteinExistence type="predicted"/>
<keyword evidence="1" id="KW-0805">Transcription regulation</keyword>
<dbReference type="Pfam" id="PF00392">
    <property type="entry name" value="GntR"/>
    <property type="match status" value="1"/>
</dbReference>
<dbReference type="Proteomes" id="UP000738879">
    <property type="component" value="Unassembled WGS sequence"/>
</dbReference>
<dbReference type="SUPFAM" id="SSF48008">
    <property type="entry name" value="GntR ligand-binding domain-like"/>
    <property type="match status" value="1"/>
</dbReference>
<dbReference type="SMART" id="SM00895">
    <property type="entry name" value="FCD"/>
    <property type="match status" value="1"/>
</dbReference>
<reference evidence="5" key="1">
    <citation type="submission" date="2021-02" db="EMBL/GenBank/DDBJ databases">
        <title>Infant gut strain persistence is associated with maternal origin, phylogeny, and functional potential including surface adhesion and iron acquisition.</title>
        <authorList>
            <person name="Lou Y.C."/>
        </authorList>
    </citation>
    <scope>NUCLEOTIDE SEQUENCE</scope>
    <source>
        <strain evidence="5">L3_128_245G1_dasL3_128_245G1_concoct_49</strain>
    </source>
</reference>
<organism evidence="5 6">
    <name type="scientific">Collinsella intestinalis</name>
    <dbReference type="NCBI Taxonomy" id="147207"/>
    <lineage>
        <taxon>Bacteria</taxon>
        <taxon>Bacillati</taxon>
        <taxon>Actinomycetota</taxon>
        <taxon>Coriobacteriia</taxon>
        <taxon>Coriobacteriales</taxon>
        <taxon>Coriobacteriaceae</taxon>
        <taxon>Collinsella</taxon>
    </lineage>
</organism>
<evidence type="ECO:0000313" key="6">
    <source>
        <dbReference type="Proteomes" id="UP000738879"/>
    </source>
</evidence>
<evidence type="ECO:0000256" key="2">
    <source>
        <dbReference type="ARBA" id="ARBA00023125"/>
    </source>
</evidence>
<gene>
    <name evidence="5" type="ORF">KHY67_06660</name>
</gene>
<sequence>MVALQRPLKEHVYEYIAARIESGELSAGDRVSEQTICDAMGVSRTPVREALIQLASDGYLDNQPRRGFRVRGFDRQNAIEVFQIMGPLDGQAAYLACPLLTEEDLAQLRFHVGSMDLAIESGLITKYDDIQREFHNAYTRRCGNARLITLIEQMERYFIKRDYGAVEQTTAQELLRKANAEHRRILELFEAKDAEGVRSYVRDTHWNIENAPFTVW</sequence>
<accession>A0A943BPC7</accession>
<dbReference type="InterPro" id="IPR036388">
    <property type="entry name" value="WH-like_DNA-bd_sf"/>
</dbReference>
<dbReference type="PANTHER" id="PTHR43537">
    <property type="entry name" value="TRANSCRIPTIONAL REGULATOR, GNTR FAMILY"/>
    <property type="match status" value="1"/>
</dbReference>
<dbReference type="InterPro" id="IPR008920">
    <property type="entry name" value="TF_FadR/GntR_C"/>
</dbReference>
<dbReference type="InterPro" id="IPR011711">
    <property type="entry name" value="GntR_C"/>
</dbReference>
<evidence type="ECO:0000256" key="1">
    <source>
        <dbReference type="ARBA" id="ARBA00023015"/>
    </source>
</evidence>
<keyword evidence="2" id="KW-0238">DNA-binding</keyword>
<dbReference type="SUPFAM" id="SSF46785">
    <property type="entry name" value="Winged helix' DNA-binding domain"/>
    <property type="match status" value="1"/>
</dbReference>
<dbReference type="AlphaFoldDB" id="A0A943BPC7"/>
<dbReference type="PRINTS" id="PR00035">
    <property type="entry name" value="HTHGNTR"/>
</dbReference>
<evidence type="ECO:0000313" key="5">
    <source>
        <dbReference type="EMBL" id="MBS5147364.1"/>
    </source>
</evidence>
<dbReference type="PANTHER" id="PTHR43537:SF24">
    <property type="entry name" value="GLUCONATE OPERON TRANSCRIPTIONAL REPRESSOR"/>
    <property type="match status" value="1"/>
</dbReference>
<dbReference type="SMART" id="SM00345">
    <property type="entry name" value="HTH_GNTR"/>
    <property type="match status" value="1"/>
</dbReference>
<dbReference type="InterPro" id="IPR000524">
    <property type="entry name" value="Tscrpt_reg_HTH_GntR"/>
</dbReference>
<feature type="domain" description="HTH gntR-type" evidence="4">
    <location>
        <begin position="6"/>
        <end position="73"/>
    </location>
</feature>
<dbReference type="Gene3D" id="1.10.10.10">
    <property type="entry name" value="Winged helix-like DNA-binding domain superfamily/Winged helix DNA-binding domain"/>
    <property type="match status" value="1"/>
</dbReference>
<protein>
    <submittedName>
        <fullName evidence="5">GntR family transcriptional regulator</fullName>
    </submittedName>
</protein>
<dbReference type="GO" id="GO:0003677">
    <property type="term" value="F:DNA binding"/>
    <property type="evidence" value="ECO:0007669"/>
    <property type="project" value="UniProtKB-KW"/>
</dbReference>
<comment type="caution">
    <text evidence="5">The sequence shown here is derived from an EMBL/GenBank/DDBJ whole genome shotgun (WGS) entry which is preliminary data.</text>
</comment>
<dbReference type="InterPro" id="IPR036390">
    <property type="entry name" value="WH_DNA-bd_sf"/>
</dbReference>
<dbReference type="Gene3D" id="1.20.120.530">
    <property type="entry name" value="GntR ligand-binding domain-like"/>
    <property type="match status" value="1"/>
</dbReference>
<keyword evidence="3" id="KW-0804">Transcription</keyword>
<dbReference type="EMBL" id="JAGZJA010000008">
    <property type="protein sequence ID" value="MBS5147364.1"/>
    <property type="molecule type" value="Genomic_DNA"/>
</dbReference>
<evidence type="ECO:0000259" key="4">
    <source>
        <dbReference type="PROSITE" id="PS50949"/>
    </source>
</evidence>
<dbReference type="Pfam" id="PF07729">
    <property type="entry name" value="FCD"/>
    <property type="match status" value="1"/>
</dbReference>